<evidence type="ECO:0000313" key="2">
    <source>
        <dbReference type="EMBL" id="CAG7727204.1"/>
    </source>
</evidence>
<name>A0A8J2P172_9HEXA</name>
<dbReference type="AlphaFoldDB" id="A0A8J2P172"/>
<dbReference type="EMBL" id="CAJVCH010145223">
    <property type="protein sequence ID" value="CAG7727204.1"/>
    <property type="molecule type" value="Genomic_DNA"/>
</dbReference>
<feature type="chain" id="PRO_5035326136" description="Secreted protein" evidence="1">
    <location>
        <begin position="27"/>
        <end position="75"/>
    </location>
</feature>
<protein>
    <recommendedName>
        <fullName evidence="4">Secreted protein</fullName>
    </recommendedName>
</protein>
<evidence type="ECO:0008006" key="4">
    <source>
        <dbReference type="Google" id="ProtNLM"/>
    </source>
</evidence>
<reference evidence="2" key="1">
    <citation type="submission" date="2021-06" db="EMBL/GenBank/DDBJ databases">
        <authorList>
            <person name="Hodson N. C."/>
            <person name="Mongue J. A."/>
            <person name="Jaron S. K."/>
        </authorList>
    </citation>
    <scope>NUCLEOTIDE SEQUENCE</scope>
</reference>
<feature type="signal peptide" evidence="1">
    <location>
        <begin position="1"/>
        <end position="26"/>
    </location>
</feature>
<evidence type="ECO:0000313" key="3">
    <source>
        <dbReference type="Proteomes" id="UP000708208"/>
    </source>
</evidence>
<gene>
    <name evidence="2" type="ORF">AFUS01_LOCUS16057</name>
</gene>
<evidence type="ECO:0000256" key="1">
    <source>
        <dbReference type="SAM" id="SignalP"/>
    </source>
</evidence>
<dbReference type="Proteomes" id="UP000708208">
    <property type="component" value="Unassembled WGS sequence"/>
</dbReference>
<proteinExistence type="predicted"/>
<accession>A0A8J2P172</accession>
<keyword evidence="3" id="KW-1185">Reference proteome</keyword>
<comment type="caution">
    <text evidence="2">The sequence shown here is derived from an EMBL/GenBank/DDBJ whole genome shotgun (WGS) entry which is preliminary data.</text>
</comment>
<organism evidence="2 3">
    <name type="scientific">Allacma fusca</name>
    <dbReference type="NCBI Taxonomy" id="39272"/>
    <lineage>
        <taxon>Eukaryota</taxon>
        <taxon>Metazoa</taxon>
        <taxon>Ecdysozoa</taxon>
        <taxon>Arthropoda</taxon>
        <taxon>Hexapoda</taxon>
        <taxon>Collembola</taxon>
        <taxon>Symphypleona</taxon>
        <taxon>Sminthuridae</taxon>
        <taxon>Allacma</taxon>
    </lineage>
</organism>
<sequence length="75" mass="8908">MVCIFLGGFSFFIFLCVCVDSRTTAADYVNLNVFLDWSDLWWDERGSWKTFTFIVILDHGRVANGRDFREWERSE</sequence>
<keyword evidence="1" id="KW-0732">Signal</keyword>